<protein>
    <recommendedName>
        <fullName evidence="10">Probable nicotinate-nucleotide adenylyltransferase</fullName>
        <ecNumber evidence="10">2.7.7.18</ecNumber>
    </recommendedName>
    <alternativeName>
        <fullName evidence="10">Deamido-NAD(+) diphosphorylase</fullName>
    </alternativeName>
    <alternativeName>
        <fullName evidence="10">Deamido-NAD(+) pyrophosphorylase</fullName>
    </alternativeName>
    <alternativeName>
        <fullName evidence="10">Nicotinate mononucleotide adenylyltransferase</fullName>
        <shortName evidence="10">NaMN adenylyltransferase</shortName>
    </alternativeName>
</protein>
<keyword evidence="4 10" id="KW-0808">Transferase</keyword>
<evidence type="ECO:0000313" key="24">
    <source>
        <dbReference type="Proteomes" id="UP000554488"/>
    </source>
</evidence>
<dbReference type="EMBL" id="QSOV01000033">
    <property type="protein sequence ID" value="RGJ20228.1"/>
    <property type="molecule type" value="Genomic_DNA"/>
</dbReference>
<dbReference type="Proteomes" id="UP000284579">
    <property type="component" value="Unassembled WGS sequence"/>
</dbReference>
<evidence type="ECO:0000313" key="22">
    <source>
        <dbReference type="Proteomes" id="UP000284579"/>
    </source>
</evidence>
<evidence type="ECO:0000256" key="10">
    <source>
        <dbReference type="HAMAP-Rule" id="MF_00244"/>
    </source>
</evidence>
<dbReference type="PANTHER" id="PTHR39321">
    <property type="entry name" value="NICOTINATE-NUCLEOTIDE ADENYLYLTRANSFERASE-RELATED"/>
    <property type="match status" value="1"/>
</dbReference>
<evidence type="ECO:0000256" key="9">
    <source>
        <dbReference type="ARBA" id="ARBA00048721"/>
    </source>
</evidence>
<dbReference type="EMBL" id="QRXY01000005">
    <property type="protein sequence ID" value="RGU46466.1"/>
    <property type="molecule type" value="Genomic_DNA"/>
</dbReference>
<reference evidence="19 20" key="1">
    <citation type="submission" date="2015-09" db="EMBL/GenBank/DDBJ databases">
        <authorList>
            <consortium name="Pathogen Informatics"/>
        </authorList>
    </citation>
    <scope>NUCLEOTIDE SEQUENCE [LARGE SCALE GENOMIC DNA]</scope>
    <source>
        <strain evidence="13 19">2789STDY5834866</strain>
        <strain evidence="12 20">2789STDY5834962</strain>
    </source>
</reference>
<evidence type="ECO:0000313" key="18">
    <source>
        <dbReference type="EMBL" id="RHF82549.1"/>
    </source>
</evidence>
<evidence type="ECO:0000313" key="21">
    <source>
        <dbReference type="Proteomes" id="UP000260655"/>
    </source>
</evidence>
<dbReference type="GO" id="GO:0009435">
    <property type="term" value="P:NAD+ biosynthetic process"/>
    <property type="evidence" value="ECO:0007669"/>
    <property type="project" value="UniProtKB-UniRule"/>
</dbReference>
<evidence type="ECO:0000313" key="17">
    <source>
        <dbReference type="EMBL" id="RGU46466.1"/>
    </source>
</evidence>
<evidence type="ECO:0000259" key="11">
    <source>
        <dbReference type="Pfam" id="PF01467"/>
    </source>
</evidence>
<reference evidence="15 24" key="3">
    <citation type="submission" date="2020-04" db="EMBL/GenBank/DDBJ databases">
        <authorList>
            <person name="Pieper L."/>
        </authorList>
    </citation>
    <scope>NUCLEOTIDE SEQUENCE [LARGE SCALE GENOMIC DNA]</scope>
    <source>
        <strain evidence="15 24">F22</strain>
    </source>
</reference>
<dbReference type="PANTHER" id="PTHR39321:SF3">
    <property type="entry name" value="PHOSPHOPANTETHEINE ADENYLYLTRANSFERASE"/>
    <property type="match status" value="1"/>
</dbReference>
<dbReference type="Proteomes" id="UP000260655">
    <property type="component" value="Unassembled WGS sequence"/>
</dbReference>
<dbReference type="AlphaFoldDB" id="A0A174BXY8"/>
<evidence type="ECO:0000313" key="15">
    <source>
        <dbReference type="EMBL" id="NUN87985.1"/>
    </source>
</evidence>
<evidence type="ECO:0000256" key="3">
    <source>
        <dbReference type="ARBA" id="ARBA00022642"/>
    </source>
</evidence>
<evidence type="ECO:0000256" key="4">
    <source>
        <dbReference type="ARBA" id="ARBA00022679"/>
    </source>
</evidence>
<sequence>MRIGIMGGTFDPIHNGHLMLGEYAYQQFHLDEVWYMPNGNPPHKSNPEIRKDLQDRAEMTRLAIEEIPYFRLCTYEMDRKETSYSYQTMEYFKETYPQDEFYFIIGADSLFNLETWKCPERLLKTAVILAAYRDDAGAPKEMRRQITYLKEKYACDIRLLRTPVMPVSSSEIRQMIRGGETEDLPIPKKVADYIDLNRLYQVSEHDGNNT</sequence>
<dbReference type="GO" id="GO:0004515">
    <property type="term" value="F:nicotinate-nucleotide adenylyltransferase activity"/>
    <property type="evidence" value="ECO:0007669"/>
    <property type="project" value="UniProtKB-UniRule"/>
</dbReference>
<evidence type="ECO:0000256" key="8">
    <source>
        <dbReference type="ARBA" id="ARBA00023027"/>
    </source>
</evidence>
<evidence type="ECO:0000313" key="13">
    <source>
        <dbReference type="EMBL" id="CUN61001.1"/>
    </source>
</evidence>
<keyword evidence="6 10" id="KW-0547">Nucleotide-binding</keyword>
<evidence type="ECO:0000313" key="19">
    <source>
        <dbReference type="Proteomes" id="UP000095362"/>
    </source>
</evidence>
<dbReference type="NCBIfam" id="TIGR00125">
    <property type="entry name" value="cyt_tran_rel"/>
    <property type="match status" value="1"/>
</dbReference>
<reference evidence="14" key="5">
    <citation type="submission" date="2022-09" db="EMBL/GenBank/DDBJ databases">
        <title>Draft genome sequence of Coprococcus comes strain 31264.</title>
        <authorList>
            <person name="Atsushi H."/>
            <person name="Moriya O."/>
            <person name="Mitsuo S."/>
        </authorList>
    </citation>
    <scope>NUCLEOTIDE SEQUENCE</scope>
    <source>
        <strain evidence="14">JCM 31264</strain>
    </source>
</reference>
<dbReference type="InterPro" id="IPR005248">
    <property type="entry name" value="NadD/NMNAT"/>
</dbReference>
<evidence type="ECO:0000256" key="6">
    <source>
        <dbReference type="ARBA" id="ARBA00022741"/>
    </source>
</evidence>
<comment type="catalytic activity">
    <reaction evidence="9 10">
        <text>nicotinate beta-D-ribonucleotide + ATP + H(+) = deamido-NAD(+) + diphosphate</text>
        <dbReference type="Rhea" id="RHEA:22860"/>
        <dbReference type="ChEBI" id="CHEBI:15378"/>
        <dbReference type="ChEBI" id="CHEBI:30616"/>
        <dbReference type="ChEBI" id="CHEBI:33019"/>
        <dbReference type="ChEBI" id="CHEBI:57502"/>
        <dbReference type="ChEBI" id="CHEBI:58437"/>
        <dbReference type="EC" id="2.7.7.18"/>
    </reaction>
</comment>
<dbReference type="CDD" id="cd02165">
    <property type="entry name" value="NMNAT"/>
    <property type="match status" value="1"/>
</dbReference>
<comment type="pathway">
    <text evidence="2 10">Cofactor biosynthesis; NAD(+) biosynthesis; deamido-NAD(+) from nicotinate D-ribonucleotide: step 1/1.</text>
</comment>
<reference evidence="21 22" key="2">
    <citation type="submission" date="2018-08" db="EMBL/GenBank/DDBJ databases">
        <title>A genome reference for cultivated species of the human gut microbiota.</title>
        <authorList>
            <person name="Zou Y."/>
            <person name="Xue W."/>
            <person name="Luo G."/>
        </authorList>
    </citation>
    <scope>NUCLEOTIDE SEQUENCE [LARGE SCALE GENOMIC DNA]</scope>
    <source>
        <strain evidence="17 23">AF16-31</strain>
        <strain evidence="18 22">AM23-3</strain>
        <strain evidence="16 21">TM07-19</strain>
    </source>
</reference>
<evidence type="ECO:0000313" key="20">
    <source>
        <dbReference type="Proteomes" id="UP000095727"/>
    </source>
</evidence>
<evidence type="ECO:0000313" key="23">
    <source>
        <dbReference type="Proteomes" id="UP000285693"/>
    </source>
</evidence>
<proteinExistence type="inferred from homology"/>
<name>A0A174BXY8_9FIRM</name>
<keyword evidence="7 10" id="KW-0067">ATP-binding</keyword>
<dbReference type="Proteomes" id="UP000095362">
    <property type="component" value="Unassembled WGS sequence"/>
</dbReference>
<evidence type="ECO:0000256" key="1">
    <source>
        <dbReference type="ARBA" id="ARBA00002324"/>
    </source>
</evidence>
<evidence type="ECO:0000313" key="12">
    <source>
        <dbReference type="EMBL" id="CUN00597.1"/>
    </source>
</evidence>
<accession>A0A174BXY8</accession>
<evidence type="ECO:0000256" key="7">
    <source>
        <dbReference type="ARBA" id="ARBA00022840"/>
    </source>
</evidence>
<dbReference type="Proteomes" id="UP000554488">
    <property type="component" value="Unassembled WGS sequence"/>
</dbReference>
<feature type="domain" description="Cytidyltransferase-like" evidence="11">
    <location>
        <begin position="5"/>
        <end position="174"/>
    </location>
</feature>
<dbReference type="HAMAP" id="MF_00244">
    <property type="entry name" value="NaMN_adenylyltr"/>
    <property type="match status" value="1"/>
</dbReference>
<dbReference type="EMBL" id="CYXR01000014">
    <property type="protein sequence ID" value="CUN00597.1"/>
    <property type="molecule type" value="Genomic_DNA"/>
</dbReference>
<keyword evidence="3 10" id="KW-0662">Pyridine nucleotide biosynthesis</keyword>
<dbReference type="Proteomes" id="UP000095727">
    <property type="component" value="Unassembled WGS sequence"/>
</dbReference>
<dbReference type="GO" id="GO:0005524">
    <property type="term" value="F:ATP binding"/>
    <property type="evidence" value="ECO:0007669"/>
    <property type="project" value="UniProtKB-KW"/>
</dbReference>
<dbReference type="InterPro" id="IPR004821">
    <property type="entry name" value="Cyt_trans-like"/>
</dbReference>
<dbReference type="RefSeq" id="WP_022221033.1">
    <property type="nucleotide sequence ID" value="NZ_BSCI01000011.1"/>
</dbReference>
<dbReference type="UniPathway" id="UPA00253">
    <property type="reaction ID" value="UER00332"/>
</dbReference>
<dbReference type="Gene3D" id="3.40.50.620">
    <property type="entry name" value="HUPs"/>
    <property type="match status" value="1"/>
</dbReference>
<gene>
    <name evidence="10 12" type="primary">nadD</name>
    <name evidence="14" type="ORF">comes_19430</name>
    <name evidence="18" type="ORF">DW656_11195</name>
    <name evidence="17" type="ORF">DWW65_05505</name>
    <name evidence="16" type="ORF">DXD67_16055</name>
    <name evidence="13" type="ORF">ERS852481_00505</name>
    <name evidence="12" type="ORF">ERS852574_02102</name>
    <name evidence="15" type="ORF">HUU93_15595</name>
</gene>
<dbReference type="PaxDb" id="410072-ERS852525_02861"/>
<dbReference type="Pfam" id="PF01467">
    <property type="entry name" value="CTP_transf_like"/>
    <property type="match status" value="1"/>
</dbReference>
<dbReference type="Proteomes" id="UP000285693">
    <property type="component" value="Unassembled WGS sequence"/>
</dbReference>
<dbReference type="Proteomes" id="UP001145109">
    <property type="component" value="Unassembled WGS sequence"/>
</dbReference>
<dbReference type="EC" id="2.7.7.18" evidence="10"/>
<dbReference type="EMBL" id="QRHO01000014">
    <property type="protein sequence ID" value="RHF82549.1"/>
    <property type="molecule type" value="Genomic_DNA"/>
</dbReference>
<reference evidence="14" key="6">
    <citation type="submission" date="2022-11" db="EMBL/GenBank/DDBJ databases">
        <title>Draft genome sequence of Coprococcus comes strain 31264.</title>
        <authorList>
            <person name="Hisatomi A."/>
            <person name="Ohkuma M."/>
            <person name="Sakamoto M."/>
        </authorList>
    </citation>
    <scope>NUCLEOTIDE SEQUENCE</scope>
    <source>
        <strain evidence="14">JCM 31264</strain>
    </source>
</reference>
<dbReference type="EMBL" id="BSCI01000011">
    <property type="protein sequence ID" value="GLG87397.1"/>
    <property type="molecule type" value="Genomic_DNA"/>
</dbReference>
<dbReference type="EMBL" id="CYZK01000002">
    <property type="protein sequence ID" value="CUN61001.1"/>
    <property type="molecule type" value="Genomic_DNA"/>
</dbReference>
<comment type="similarity">
    <text evidence="10">Belongs to the NadD family.</text>
</comment>
<evidence type="ECO:0000313" key="14">
    <source>
        <dbReference type="EMBL" id="GLG87397.1"/>
    </source>
</evidence>
<comment type="function">
    <text evidence="1 10">Catalyzes the reversible adenylation of nicotinate mononucleotide (NaMN) to nicotinic acid adenine dinucleotide (NaAD).</text>
</comment>
<dbReference type="NCBIfam" id="NF000840">
    <property type="entry name" value="PRK00071.1-3"/>
    <property type="match status" value="1"/>
</dbReference>
<keyword evidence="5 10" id="KW-0548">Nucleotidyltransferase</keyword>
<dbReference type="EMBL" id="JABWDC010000111">
    <property type="protein sequence ID" value="NUN87985.1"/>
    <property type="molecule type" value="Genomic_DNA"/>
</dbReference>
<dbReference type="InterPro" id="IPR014729">
    <property type="entry name" value="Rossmann-like_a/b/a_fold"/>
</dbReference>
<keyword evidence="8 10" id="KW-0520">NAD</keyword>
<organism evidence="12 20">
    <name type="scientific">Coprococcus comes</name>
    <dbReference type="NCBI Taxonomy" id="410072"/>
    <lineage>
        <taxon>Bacteria</taxon>
        <taxon>Bacillati</taxon>
        <taxon>Bacillota</taxon>
        <taxon>Clostridia</taxon>
        <taxon>Lachnospirales</taxon>
        <taxon>Lachnospiraceae</taxon>
        <taxon>Coprococcus</taxon>
    </lineage>
</organism>
<dbReference type="SUPFAM" id="SSF52374">
    <property type="entry name" value="Nucleotidylyl transferase"/>
    <property type="match status" value="1"/>
</dbReference>
<evidence type="ECO:0000313" key="16">
    <source>
        <dbReference type="EMBL" id="RGJ20228.1"/>
    </source>
</evidence>
<reference evidence="15 24" key="4">
    <citation type="submission" date="2020-07" db="EMBL/GenBank/DDBJ databases">
        <title>Bacterial metabolism rescues the inhibition of intestinal drug absorption by food and drug additives.</title>
        <authorList>
            <person name="Zou L."/>
            <person name="Spanogiannopoulos P."/>
            <person name="Chien H.-C."/>
            <person name="Pieper L.M."/>
            <person name="Cai W."/>
            <person name="Khuri N."/>
            <person name="Pottel J."/>
            <person name="Vora B."/>
            <person name="Ni Z."/>
            <person name="Tsakalozou E."/>
            <person name="Zhang W."/>
            <person name="Shoichet B.K."/>
            <person name="Giacomini K.M."/>
            <person name="Turnbaugh P.J."/>
        </authorList>
    </citation>
    <scope>NUCLEOTIDE SEQUENCE [LARGE SCALE GENOMIC DNA]</scope>
    <source>
        <strain evidence="15 24">F22</strain>
    </source>
</reference>
<dbReference type="STRING" id="410072.ERS852525_02861"/>
<evidence type="ECO:0000256" key="5">
    <source>
        <dbReference type="ARBA" id="ARBA00022695"/>
    </source>
</evidence>
<dbReference type="NCBIfam" id="TIGR00482">
    <property type="entry name" value="nicotinate (nicotinamide) nucleotide adenylyltransferase"/>
    <property type="match status" value="1"/>
</dbReference>
<evidence type="ECO:0000256" key="2">
    <source>
        <dbReference type="ARBA" id="ARBA00005019"/>
    </source>
</evidence>